<proteinExistence type="predicted"/>
<organism evidence="1 2">
    <name type="scientific">Dendrosporobacter quercicolus</name>
    <dbReference type="NCBI Taxonomy" id="146817"/>
    <lineage>
        <taxon>Bacteria</taxon>
        <taxon>Bacillati</taxon>
        <taxon>Bacillota</taxon>
        <taxon>Negativicutes</taxon>
        <taxon>Selenomonadales</taxon>
        <taxon>Sporomusaceae</taxon>
        <taxon>Dendrosporobacter</taxon>
    </lineage>
</organism>
<dbReference type="Proteomes" id="UP000214880">
    <property type="component" value="Unassembled WGS sequence"/>
</dbReference>
<protein>
    <submittedName>
        <fullName evidence="1">Uncharacterized protein</fullName>
    </submittedName>
</protein>
<keyword evidence="2" id="KW-1185">Reference proteome</keyword>
<reference evidence="1 2" key="1">
    <citation type="submission" date="2016-10" db="EMBL/GenBank/DDBJ databases">
        <authorList>
            <person name="de Groot N.N."/>
        </authorList>
    </citation>
    <scope>NUCLEOTIDE SEQUENCE [LARGE SCALE GENOMIC DNA]</scope>
    <source>
        <strain evidence="1 2">DSM 1736</strain>
    </source>
</reference>
<name>A0A1G9WXV9_9FIRM</name>
<evidence type="ECO:0000313" key="2">
    <source>
        <dbReference type="Proteomes" id="UP000214880"/>
    </source>
</evidence>
<dbReference type="RefSeq" id="WP_092074343.1">
    <property type="nucleotide sequence ID" value="NZ_FNHB01000008.1"/>
</dbReference>
<dbReference type="EMBL" id="FNHB01000008">
    <property type="protein sequence ID" value="SDM89342.1"/>
    <property type="molecule type" value="Genomic_DNA"/>
</dbReference>
<dbReference type="OrthoDB" id="2991654at2"/>
<dbReference type="AlphaFoldDB" id="A0A1G9WXV9"/>
<evidence type="ECO:0000313" key="1">
    <source>
        <dbReference type="EMBL" id="SDM89342.1"/>
    </source>
</evidence>
<accession>A0A1G9WXV9</accession>
<gene>
    <name evidence="1" type="ORF">SAMN04488502_108123</name>
</gene>
<sequence length="66" mass="7570">MKLDSIEIIGQIADLKEIDYKNTLAVATLIELLVEKGLITKHEFTRKARELELSTEAEITVVRRCR</sequence>